<dbReference type="PANTHER" id="PTHR31672:SF13">
    <property type="entry name" value="F-BOX PROTEIN CPR30-LIKE"/>
    <property type="match status" value="1"/>
</dbReference>
<dbReference type="PANTHER" id="PTHR31672">
    <property type="entry name" value="BNACNNG10540D PROTEIN"/>
    <property type="match status" value="1"/>
</dbReference>
<gene>
    <name evidence="2" type="ORF">RND81_04G153300</name>
</gene>
<dbReference type="CDD" id="cd22157">
    <property type="entry name" value="F-box_AtFBW1-like"/>
    <property type="match status" value="1"/>
</dbReference>
<evidence type="ECO:0000313" key="3">
    <source>
        <dbReference type="Proteomes" id="UP001443914"/>
    </source>
</evidence>
<dbReference type="EMBL" id="JBDFQZ010000004">
    <property type="protein sequence ID" value="KAK9734629.1"/>
    <property type="molecule type" value="Genomic_DNA"/>
</dbReference>
<dbReference type="InterPro" id="IPR017451">
    <property type="entry name" value="F-box-assoc_interact_dom"/>
</dbReference>
<dbReference type="InterPro" id="IPR001810">
    <property type="entry name" value="F-box_dom"/>
</dbReference>
<dbReference type="InterPro" id="IPR050796">
    <property type="entry name" value="SCF_F-box_component"/>
</dbReference>
<dbReference type="SMART" id="SM00256">
    <property type="entry name" value="FBOX"/>
    <property type="match status" value="1"/>
</dbReference>
<evidence type="ECO:0000313" key="2">
    <source>
        <dbReference type="EMBL" id="KAK9734629.1"/>
    </source>
</evidence>
<dbReference type="Pfam" id="PF00646">
    <property type="entry name" value="F-box"/>
    <property type="match status" value="1"/>
</dbReference>
<reference evidence="2 3" key="1">
    <citation type="submission" date="2024-03" db="EMBL/GenBank/DDBJ databases">
        <title>WGS assembly of Saponaria officinalis var. Norfolk2.</title>
        <authorList>
            <person name="Jenkins J."/>
            <person name="Shu S."/>
            <person name="Grimwood J."/>
            <person name="Barry K."/>
            <person name="Goodstein D."/>
            <person name="Schmutz J."/>
            <person name="Leebens-Mack J."/>
            <person name="Osbourn A."/>
        </authorList>
    </citation>
    <scope>NUCLEOTIDE SEQUENCE [LARGE SCALE GENOMIC DNA]</scope>
    <source>
        <strain evidence="3">cv. Norfolk2</strain>
        <strain evidence="2">JIC</strain>
        <tissue evidence="2">Leaf</tissue>
    </source>
</reference>
<dbReference type="Gene3D" id="1.20.1280.50">
    <property type="match status" value="1"/>
</dbReference>
<comment type="caution">
    <text evidence="2">The sequence shown here is derived from an EMBL/GenBank/DDBJ whole genome shotgun (WGS) entry which is preliminary data.</text>
</comment>
<dbReference type="PROSITE" id="PS50181">
    <property type="entry name" value="FBOX"/>
    <property type="match status" value="1"/>
</dbReference>
<dbReference type="Proteomes" id="UP001443914">
    <property type="component" value="Unassembled WGS sequence"/>
</dbReference>
<dbReference type="InterPro" id="IPR006527">
    <property type="entry name" value="F-box-assoc_dom_typ1"/>
</dbReference>
<keyword evidence="3" id="KW-1185">Reference proteome</keyword>
<dbReference type="NCBIfam" id="TIGR01640">
    <property type="entry name" value="F_box_assoc_1"/>
    <property type="match status" value="1"/>
</dbReference>
<feature type="domain" description="F-box" evidence="1">
    <location>
        <begin position="6"/>
        <end position="56"/>
    </location>
</feature>
<dbReference type="SUPFAM" id="SSF81383">
    <property type="entry name" value="F-box domain"/>
    <property type="match status" value="1"/>
</dbReference>
<protein>
    <recommendedName>
        <fullName evidence="1">F-box domain-containing protein</fullName>
    </recommendedName>
</protein>
<dbReference type="InterPro" id="IPR036047">
    <property type="entry name" value="F-box-like_dom_sf"/>
</dbReference>
<proteinExistence type="predicted"/>
<organism evidence="2 3">
    <name type="scientific">Saponaria officinalis</name>
    <name type="common">Common soapwort</name>
    <name type="synonym">Lychnis saponaria</name>
    <dbReference type="NCBI Taxonomy" id="3572"/>
    <lineage>
        <taxon>Eukaryota</taxon>
        <taxon>Viridiplantae</taxon>
        <taxon>Streptophyta</taxon>
        <taxon>Embryophyta</taxon>
        <taxon>Tracheophyta</taxon>
        <taxon>Spermatophyta</taxon>
        <taxon>Magnoliopsida</taxon>
        <taxon>eudicotyledons</taxon>
        <taxon>Gunneridae</taxon>
        <taxon>Pentapetalae</taxon>
        <taxon>Caryophyllales</taxon>
        <taxon>Caryophyllaceae</taxon>
        <taxon>Caryophylleae</taxon>
        <taxon>Saponaria</taxon>
    </lineage>
</organism>
<dbReference type="AlphaFoldDB" id="A0AAW1LEZ6"/>
<evidence type="ECO:0000259" key="1">
    <source>
        <dbReference type="PROSITE" id="PS50181"/>
    </source>
</evidence>
<dbReference type="Pfam" id="PF07734">
    <property type="entry name" value="FBA_1"/>
    <property type="match status" value="1"/>
</dbReference>
<accession>A0AAW1LEZ6</accession>
<dbReference type="EMBL" id="JBDFQZ010000004">
    <property type="protein sequence ID" value="KAK9734630.1"/>
    <property type="molecule type" value="Genomic_DNA"/>
</dbReference>
<sequence>MSGNRVCSHIYIPEELIADILKRLPAKSLLRFMSVCKFWYSLIKNPNFISSHFNHHSTEGPKYLMYCVNYDEYRVYADTDSFVRHLEFTYPGMYLKVGCCNGIICFEKYRDHSIVLWNSFLRKSLKIKMPHCSDSNDENSVFWFGFDVASNDYKVVWVGYTTNQVFETRSIGVYIYSLNERAWRCVNSSFELYDGQGYAIGYRGEYLNGVIYWVVFTYYDDRDMPELILTFNLADETFGTFHLPSEIVYVEQPFDENMCLEEYLRVPSLEDRVDLMIVKRGSENCLMALHEDLTRSNLWVLEEEGIVRSWRKDFYLSKGFIKKILNVRMNGGIVIQLETGDVVSWDQSCRRLIHMSSEKMDYVGAYMESLILL</sequence>
<name>A0AAW1LEZ6_SAPOF</name>